<protein>
    <submittedName>
        <fullName evidence="1">Uncharacterized protein</fullName>
    </submittedName>
</protein>
<accession>A0A8J1UV83</accession>
<name>A0A8J1UV83_OWEFU</name>
<dbReference type="EMBL" id="CAIIXF020000012">
    <property type="protein sequence ID" value="CAH1800515.1"/>
    <property type="molecule type" value="Genomic_DNA"/>
</dbReference>
<proteinExistence type="predicted"/>
<organism evidence="1 2">
    <name type="scientific">Owenia fusiformis</name>
    <name type="common">Polychaete worm</name>
    <dbReference type="NCBI Taxonomy" id="6347"/>
    <lineage>
        <taxon>Eukaryota</taxon>
        <taxon>Metazoa</taxon>
        <taxon>Spiralia</taxon>
        <taxon>Lophotrochozoa</taxon>
        <taxon>Annelida</taxon>
        <taxon>Polychaeta</taxon>
        <taxon>Sedentaria</taxon>
        <taxon>Canalipalpata</taxon>
        <taxon>Sabellida</taxon>
        <taxon>Oweniida</taxon>
        <taxon>Oweniidae</taxon>
        <taxon>Owenia</taxon>
    </lineage>
</organism>
<keyword evidence="2" id="KW-1185">Reference proteome</keyword>
<comment type="caution">
    <text evidence="1">The sequence shown here is derived from an EMBL/GenBank/DDBJ whole genome shotgun (WGS) entry which is preliminary data.</text>
</comment>
<feature type="non-terminal residue" evidence="1">
    <location>
        <position position="1"/>
    </location>
</feature>
<evidence type="ECO:0000313" key="1">
    <source>
        <dbReference type="EMBL" id="CAH1800515.1"/>
    </source>
</evidence>
<dbReference type="AlphaFoldDB" id="A0A8J1UV83"/>
<dbReference type="Proteomes" id="UP000749559">
    <property type="component" value="Unassembled WGS sequence"/>
</dbReference>
<evidence type="ECO:0000313" key="2">
    <source>
        <dbReference type="Proteomes" id="UP000749559"/>
    </source>
</evidence>
<reference evidence="1" key="1">
    <citation type="submission" date="2022-03" db="EMBL/GenBank/DDBJ databases">
        <authorList>
            <person name="Martin C."/>
        </authorList>
    </citation>
    <scope>NUCLEOTIDE SEQUENCE</scope>
</reference>
<sequence length="204" mass="22502">MDYLDYVSLVILYLSLATDSSLEETCPKVIGRNPTDLPRRGGNWAHLMTDNTFACAGYVVAWEYFRYRPTGTAYIGIWRIDNDNKYTLIAKTALPPAAAGKIWYEVNPPIPVNESDFIGIHYDKYDLDGIVSDSRGNDGVVTEPELFDTKNTNIFEQDLATGGTIDISQLPNIRSTHALQGHLVAVTCPSPSANVPHPTDCGSF</sequence>
<dbReference type="OrthoDB" id="10070760at2759"/>
<gene>
    <name evidence="1" type="ORF">OFUS_LOCUS24389</name>
</gene>